<accession>A0A0K1EE07</accession>
<dbReference type="SUPFAM" id="SSF101898">
    <property type="entry name" value="NHL repeat"/>
    <property type="match status" value="1"/>
</dbReference>
<name>A0A0K1EE07_CHOCO</name>
<dbReference type="Proteomes" id="UP000067626">
    <property type="component" value="Chromosome"/>
</dbReference>
<evidence type="ECO:0000313" key="1">
    <source>
        <dbReference type="EMBL" id="AKT38818.1"/>
    </source>
</evidence>
<protein>
    <recommendedName>
        <fullName evidence="3">Lipoprotein</fullName>
    </recommendedName>
</protein>
<reference evidence="1 2" key="1">
    <citation type="submission" date="2015-07" db="EMBL/GenBank/DDBJ databases">
        <title>Genome analysis of myxobacterium Chondromyces crocatus Cm c5 reveals a high potential for natural compound synthesis and the genetic basis for the loss of fruiting body formation.</title>
        <authorList>
            <person name="Zaburannyi N."/>
            <person name="Bunk B."/>
            <person name="Maier J."/>
            <person name="Overmann J."/>
            <person name="Mueller R."/>
        </authorList>
    </citation>
    <scope>NUCLEOTIDE SEQUENCE [LARGE SCALE GENOMIC DNA]</scope>
    <source>
        <strain evidence="1 2">Cm c5</strain>
    </source>
</reference>
<evidence type="ECO:0008006" key="3">
    <source>
        <dbReference type="Google" id="ProtNLM"/>
    </source>
</evidence>
<keyword evidence="2" id="KW-1185">Reference proteome</keyword>
<dbReference type="STRING" id="52.CMC5_029640"/>
<evidence type="ECO:0000313" key="2">
    <source>
        <dbReference type="Proteomes" id="UP000067626"/>
    </source>
</evidence>
<dbReference type="Gene3D" id="2.120.10.30">
    <property type="entry name" value="TolB, C-terminal domain"/>
    <property type="match status" value="1"/>
</dbReference>
<dbReference type="OrthoDB" id="111868at2"/>
<sequence>MVISRRWLLGHAWPLALSVLFAPGVSGCGVEQGELMVALETDLIIPKDIDEVSLEVLAGGQVRFAASFPSSGDELRLPGTLGVVVDDPSDRLTVRATAFARGTRRITRQSVTRAPDDGVGLLRLPLSWLCDGVSCEAAGGPADSQNVQTCDVGQCVPASVEVANLPAYDPADVFGGGTGTEDGTCFDVARCFASPVFRDLDPDTCTVDASAGVAVAVQTEGDGACNQQGCFVPLRASQVVPVAGGTALALPATLCARLTARRVVGVAISHTCASWSETQPVCGPWASAASESFSPTTPVTLAGGQQQPQSLFLHEEHVYWTNKGGRASNGEVKRVPRAGGRAERLASTQAQPSGVAVFEPGGGEATRVAWLNEANDAILSKPVLGGGSPTRLAGREGTRGDLFLLTKTDTSTVDRLYWTTSLGFVMTVPAKGGQVEVLASGEQDPSSISAVDDGVLWLARGEQAIRGFMNGGTFHVVDVEGVPNRLAVDATHAYWTVGGVPGQANGKVMRVRWQGEPLIPMPEVIAEGQDYPYAIAVDGADVYWTTWGDGALRRAALDGSEIQTLVRGEPHPTALAVDPSHVYWLSAGTSRAGFADGAVRRVSRDRTP</sequence>
<dbReference type="InterPro" id="IPR000033">
    <property type="entry name" value="LDLR_classB_rpt"/>
</dbReference>
<organism evidence="1 2">
    <name type="scientific">Chondromyces crocatus</name>
    <dbReference type="NCBI Taxonomy" id="52"/>
    <lineage>
        <taxon>Bacteria</taxon>
        <taxon>Pseudomonadati</taxon>
        <taxon>Myxococcota</taxon>
        <taxon>Polyangia</taxon>
        <taxon>Polyangiales</taxon>
        <taxon>Polyangiaceae</taxon>
        <taxon>Chondromyces</taxon>
    </lineage>
</organism>
<dbReference type="PROSITE" id="PS51120">
    <property type="entry name" value="LDLRB"/>
    <property type="match status" value="1"/>
</dbReference>
<dbReference type="KEGG" id="ccro:CMC5_029640"/>
<dbReference type="InterPro" id="IPR050778">
    <property type="entry name" value="Cueball_EGF_LRP_Nidogen"/>
</dbReference>
<dbReference type="EMBL" id="CP012159">
    <property type="protein sequence ID" value="AKT38818.1"/>
    <property type="molecule type" value="Genomic_DNA"/>
</dbReference>
<dbReference type="PANTHER" id="PTHR46513">
    <property type="entry name" value="VITELLOGENIN RECEPTOR-LIKE PROTEIN-RELATED-RELATED"/>
    <property type="match status" value="1"/>
</dbReference>
<proteinExistence type="predicted"/>
<dbReference type="PANTHER" id="PTHR46513:SF41">
    <property type="entry name" value="LOW-DENSITY LIPOPROTEIN RECEPTOR-RELATED PROTEIN"/>
    <property type="match status" value="1"/>
</dbReference>
<dbReference type="PROSITE" id="PS51257">
    <property type="entry name" value="PROKAR_LIPOPROTEIN"/>
    <property type="match status" value="1"/>
</dbReference>
<gene>
    <name evidence="1" type="ORF">CMC5_029640</name>
</gene>
<dbReference type="RefSeq" id="WP_050431001.1">
    <property type="nucleotide sequence ID" value="NZ_CP012159.1"/>
</dbReference>
<dbReference type="InterPro" id="IPR011042">
    <property type="entry name" value="6-blade_b-propeller_TolB-like"/>
</dbReference>
<dbReference type="AlphaFoldDB" id="A0A0K1EE07"/>